<comment type="caution">
    <text evidence="2">The sequence shown here is derived from an EMBL/GenBank/DDBJ whole genome shotgun (WGS) entry which is preliminary data.</text>
</comment>
<reference evidence="2" key="1">
    <citation type="submission" date="2023-07" db="EMBL/GenBank/DDBJ databases">
        <title>Between Cages and Wild: Unraveling the Impact of Captivity on Animal Microbiomes and Antimicrobial Resistance.</title>
        <authorList>
            <person name="Schmartz G.P."/>
            <person name="Rehner J."/>
            <person name="Schuff M.J."/>
            <person name="Becker S.L."/>
            <person name="Kravczyk M."/>
            <person name="Gurevich A."/>
            <person name="Francke R."/>
            <person name="Mueller R."/>
            <person name="Keller V."/>
            <person name="Keller A."/>
        </authorList>
    </citation>
    <scope>NUCLEOTIDE SEQUENCE</scope>
    <source>
        <strain evidence="2">S12M_St_49</strain>
    </source>
</reference>
<dbReference type="AlphaFoldDB" id="A0AA43RJG7"/>
<protein>
    <recommendedName>
        <fullName evidence="4">Glycosyltransferase RgtA/B/C/D-like domain-containing protein</fullName>
    </recommendedName>
</protein>
<gene>
    <name evidence="2" type="ORF">Q3982_06790</name>
</gene>
<feature type="transmembrane region" description="Helical" evidence="1">
    <location>
        <begin position="205"/>
        <end position="224"/>
    </location>
</feature>
<evidence type="ECO:0000313" key="3">
    <source>
        <dbReference type="Proteomes" id="UP001168575"/>
    </source>
</evidence>
<keyword evidence="1" id="KW-0472">Membrane</keyword>
<feature type="non-terminal residue" evidence="2">
    <location>
        <position position="354"/>
    </location>
</feature>
<name>A0AA43RJG7_9ACTN</name>
<evidence type="ECO:0000313" key="2">
    <source>
        <dbReference type="EMBL" id="MDO4842363.1"/>
    </source>
</evidence>
<proteinExistence type="predicted"/>
<sequence length="354" mass="39964">MTDLRQREWGAPSALKAAVWADVLLVIMQVIACMLYRAPHTGDAQSYWELALYCAQNHTFYPSPRDEFALYIFGNGYVNLLSLLLRIRESYVWVYVVNILFTQILVFSLYQMVLRLCGRRQTACLAVVLLCLMPGLWGEAASSRTELCFMGMAFASLACAMEDGVWPCVLSGVLLVLCNWVRPLLVIWLPMTLLLFILRKRRMRCIAAYLLAAAAVMGAIGLMTEKLSGHFIYQAQTMGVNMLMGNNDDADGSYDNTVFGEGKIGYISEDETGVTYQVRDAFYKRQAVDWIVHHIPRFLQLIPSKLFYFLSTDTYGGTPYFGGYTETDNLPYLLELKDVLLRQAERGLAFGDAV</sequence>
<feature type="transmembrane region" description="Helical" evidence="1">
    <location>
        <begin position="180"/>
        <end position="198"/>
    </location>
</feature>
<feature type="transmembrane region" description="Helical" evidence="1">
    <location>
        <begin position="91"/>
        <end position="110"/>
    </location>
</feature>
<feature type="transmembrane region" description="Helical" evidence="1">
    <location>
        <begin position="68"/>
        <end position="85"/>
    </location>
</feature>
<feature type="transmembrane region" description="Helical" evidence="1">
    <location>
        <begin position="17"/>
        <end position="36"/>
    </location>
</feature>
<evidence type="ECO:0000256" key="1">
    <source>
        <dbReference type="SAM" id="Phobius"/>
    </source>
</evidence>
<organism evidence="2 3">
    <name type="scientific">Phoenicibacter congonensis</name>
    <dbReference type="NCBI Taxonomy" id="1944646"/>
    <lineage>
        <taxon>Bacteria</taxon>
        <taxon>Bacillati</taxon>
        <taxon>Actinomycetota</taxon>
        <taxon>Coriobacteriia</taxon>
        <taxon>Eggerthellales</taxon>
        <taxon>Eggerthellaceae</taxon>
        <taxon>Phoenicibacter</taxon>
    </lineage>
</organism>
<keyword evidence="1" id="KW-0812">Transmembrane</keyword>
<dbReference type="EMBL" id="JAUMVS010000149">
    <property type="protein sequence ID" value="MDO4842363.1"/>
    <property type="molecule type" value="Genomic_DNA"/>
</dbReference>
<accession>A0AA43RJG7</accession>
<keyword evidence="1" id="KW-1133">Transmembrane helix</keyword>
<feature type="transmembrane region" description="Helical" evidence="1">
    <location>
        <begin position="122"/>
        <end position="140"/>
    </location>
</feature>
<evidence type="ECO:0008006" key="4">
    <source>
        <dbReference type="Google" id="ProtNLM"/>
    </source>
</evidence>
<keyword evidence="3" id="KW-1185">Reference proteome</keyword>
<dbReference type="Proteomes" id="UP001168575">
    <property type="component" value="Unassembled WGS sequence"/>
</dbReference>